<dbReference type="EMBL" id="JH992997">
    <property type="protein sequence ID" value="EKX45802.1"/>
    <property type="molecule type" value="Genomic_DNA"/>
</dbReference>
<keyword evidence="1" id="KW-0812">Transmembrane</keyword>
<name>L1JBZ5_GUITC</name>
<dbReference type="AlphaFoldDB" id="L1JBZ5"/>
<evidence type="ECO:0000313" key="2">
    <source>
        <dbReference type="EMBL" id="EKX45802.1"/>
    </source>
</evidence>
<dbReference type="RefSeq" id="XP_005832782.1">
    <property type="nucleotide sequence ID" value="XM_005832725.1"/>
</dbReference>
<keyword evidence="4" id="KW-1185">Reference proteome</keyword>
<dbReference type="KEGG" id="gtt:GUITHDRAFT_108253"/>
<evidence type="ECO:0000313" key="4">
    <source>
        <dbReference type="Proteomes" id="UP000011087"/>
    </source>
</evidence>
<feature type="transmembrane region" description="Helical" evidence="1">
    <location>
        <begin position="222"/>
        <end position="242"/>
    </location>
</feature>
<dbReference type="HOGENOM" id="CLU_995520_0_0_1"/>
<reference evidence="3" key="3">
    <citation type="submission" date="2015-06" db="UniProtKB">
        <authorList>
            <consortium name="EnsemblProtists"/>
        </authorList>
    </citation>
    <scope>IDENTIFICATION</scope>
</reference>
<keyword evidence="1" id="KW-0472">Membrane</keyword>
<organism evidence="2">
    <name type="scientific">Guillardia theta (strain CCMP2712)</name>
    <name type="common">Cryptophyte</name>
    <dbReference type="NCBI Taxonomy" id="905079"/>
    <lineage>
        <taxon>Eukaryota</taxon>
        <taxon>Cryptophyceae</taxon>
        <taxon>Pyrenomonadales</taxon>
        <taxon>Geminigeraceae</taxon>
        <taxon>Guillardia</taxon>
    </lineage>
</organism>
<accession>L1JBZ5</accession>
<reference evidence="4" key="2">
    <citation type="submission" date="2012-11" db="EMBL/GenBank/DDBJ databases">
        <authorList>
            <person name="Kuo A."/>
            <person name="Curtis B.A."/>
            <person name="Tanifuji G."/>
            <person name="Burki F."/>
            <person name="Gruber A."/>
            <person name="Irimia M."/>
            <person name="Maruyama S."/>
            <person name="Arias M.C."/>
            <person name="Ball S.G."/>
            <person name="Gile G.H."/>
            <person name="Hirakawa Y."/>
            <person name="Hopkins J.F."/>
            <person name="Rensing S.A."/>
            <person name="Schmutz J."/>
            <person name="Symeonidi A."/>
            <person name="Elias M."/>
            <person name="Eveleigh R.J."/>
            <person name="Herman E.K."/>
            <person name="Klute M.J."/>
            <person name="Nakayama T."/>
            <person name="Obornik M."/>
            <person name="Reyes-Prieto A."/>
            <person name="Armbrust E.V."/>
            <person name="Aves S.J."/>
            <person name="Beiko R.G."/>
            <person name="Coutinho P."/>
            <person name="Dacks J.B."/>
            <person name="Durnford D.G."/>
            <person name="Fast N.M."/>
            <person name="Green B.R."/>
            <person name="Grisdale C."/>
            <person name="Hempe F."/>
            <person name="Henrissat B."/>
            <person name="Hoppner M.P."/>
            <person name="Ishida K.-I."/>
            <person name="Kim E."/>
            <person name="Koreny L."/>
            <person name="Kroth P.G."/>
            <person name="Liu Y."/>
            <person name="Malik S.-B."/>
            <person name="Maier U.G."/>
            <person name="McRose D."/>
            <person name="Mock T."/>
            <person name="Neilson J.A."/>
            <person name="Onodera N.T."/>
            <person name="Poole A.M."/>
            <person name="Pritham E.J."/>
            <person name="Richards T.A."/>
            <person name="Rocap G."/>
            <person name="Roy S.W."/>
            <person name="Sarai C."/>
            <person name="Schaack S."/>
            <person name="Shirato S."/>
            <person name="Slamovits C.H."/>
            <person name="Spencer D.F."/>
            <person name="Suzuki S."/>
            <person name="Worden A.Z."/>
            <person name="Zauner S."/>
            <person name="Barry K."/>
            <person name="Bell C."/>
            <person name="Bharti A.K."/>
            <person name="Crow J.A."/>
            <person name="Grimwood J."/>
            <person name="Kramer R."/>
            <person name="Lindquist E."/>
            <person name="Lucas S."/>
            <person name="Salamov A."/>
            <person name="McFadden G.I."/>
            <person name="Lane C.E."/>
            <person name="Keeling P.J."/>
            <person name="Gray M.W."/>
            <person name="Grigoriev I.V."/>
            <person name="Archibald J.M."/>
        </authorList>
    </citation>
    <scope>NUCLEOTIDE SEQUENCE</scope>
    <source>
        <strain evidence="4">CCMP2712</strain>
    </source>
</reference>
<sequence>MSSQLHAHAQLKILEKKLHTSRFEISFYSNLITAHKIACLVIQTTNVLGASLKAIDFLFLVICIFFMFERQIMNLFPQSSPSEPLPHMSCIKIGRLLLTCMYKVDAFYVMLCLLPVDKLLQHYDQLWLVAFETYVYAGRSPVVFFSDGIDTSATLYSSTYILLASIIFHANLFVARSFVVSYSLHSARAKQPSKTASGAKSTGRGFISGILISNVLVSNAEIIHDLLILLDFGILAFFGVWIWKNQVFSELCAMMMPFHTISVIIALRIRQLDRSLYRRK</sequence>
<dbReference type="Proteomes" id="UP000011087">
    <property type="component" value="Unassembled WGS sequence"/>
</dbReference>
<evidence type="ECO:0000256" key="1">
    <source>
        <dbReference type="SAM" id="Phobius"/>
    </source>
</evidence>
<dbReference type="GeneID" id="17302603"/>
<dbReference type="PaxDb" id="55529-EKX45802"/>
<gene>
    <name evidence="2" type="ORF">GUITHDRAFT_108253</name>
</gene>
<reference evidence="2 4" key="1">
    <citation type="journal article" date="2012" name="Nature">
        <title>Algal genomes reveal evolutionary mosaicism and the fate of nucleomorphs.</title>
        <authorList>
            <consortium name="DOE Joint Genome Institute"/>
            <person name="Curtis B.A."/>
            <person name="Tanifuji G."/>
            <person name="Burki F."/>
            <person name="Gruber A."/>
            <person name="Irimia M."/>
            <person name="Maruyama S."/>
            <person name="Arias M.C."/>
            <person name="Ball S.G."/>
            <person name="Gile G.H."/>
            <person name="Hirakawa Y."/>
            <person name="Hopkins J.F."/>
            <person name="Kuo A."/>
            <person name="Rensing S.A."/>
            <person name="Schmutz J."/>
            <person name="Symeonidi A."/>
            <person name="Elias M."/>
            <person name="Eveleigh R.J."/>
            <person name="Herman E.K."/>
            <person name="Klute M.J."/>
            <person name="Nakayama T."/>
            <person name="Obornik M."/>
            <person name="Reyes-Prieto A."/>
            <person name="Armbrust E.V."/>
            <person name="Aves S.J."/>
            <person name="Beiko R.G."/>
            <person name="Coutinho P."/>
            <person name="Dacks J.B."/>
            <person name="Durnford D.G."/>
            <person name="Fast N.M."/>
            <person name="Green B.R."/>
            <person name="Grisdale C.J."/>
            <person name="Hempel F."/>
            <person name="Henrissat B."/>
            <person name="Hoppner M.P."/>
            <person name="Ishida K."/>
            <person name="Kim E."/>
            <person name="Koreny L."/>
            <person name="Kroth P.G."/>
            <person name="Liu Y."/>
            <person name="Malik S.B."/>
            <person name="Maier U.G."/>
            <person name="McRose D."/>
            <person name="Mock T."/>
            <person name="Neilson J.A."/>
            <person name="Onodera N.T."/>
            <person name="Poole A.M."/>
            <person name="Pritham E.J."/>
            <person name="Richards T.A."/>
            <person name="Rocap G."/>
            <person name="Roy S.W."/>
            <person name="Sarai C."/>
            <person name="Schaack S."/>
            <person name="Shirato S."/>
            <person name="Slamovits C.H."/>
            <person name="Spencer D.F."/>
            <person name="Suzuki S."/>
            <person name="Worden A.Z."/>
            <person name="Zauner S."/>
            <person name="Barry K."/>
            <person name="Bell C."/>
            <person name="Bharti A.K."/>
            <person name="Crow J.A."/>
            <person name="Grimwood J."/>
            <person name="Kramer R."/>
            <person name="Lindquist E."/>
            <person name="Lucas S."/>
            <person name="Salamov A."/>
            <person name="McFadden G.I."/>
            <person name="Lane C.E."/>
            <person name="Keeling P.J."/>
            <person name="Gray M.W."/>
            <person name="Grigoriev I.V."/>
            <person name="Archibald J.M."/>
        </authorList>
    </citation>
    <scope>NUCLEOTIDE SEQUENCE</scope>
    <source>
        <strain evidence="2 4">CCMP2712</strain>
    </source>
</reference>
<feature type="transmembrane region" description="Helical" evidence="1">
    <location>
        <begin position="248"/>
        <end position="269"/>
    </location>
</feature>
<feature type="transmembrane region" description="Helical" evidence="1">
    <location>
        <begin position="50"/>
        <end position="68"/>
    </location>
</feature>
<keyword evidence="1" id="KW-1133">Transmembrane helix</keyword>
<protein>
    <submittedName>
        <fullName evidence="2 3">Uncharacterized protein</fullName>
    </submittedName>
</protein>
<dbReference type="EnsemblProtists" id="EKX45802">
    <property type="protein sequence ID" value="EKX45802"/>
    <property type="gene ID" value="GUITHDRAFT_108253"/>
</dbReference>
<feature type="transmembrane region" description="Helical" evidence="1">
    <location>
        <begin position="160"/>
        <end position="184"/>
    </location>
</feature>
<proteinExistence type="predicted"/>
<evidence type="ECO:0000313" key="3">
    <source>
        <dbReference type="EnsemblProtists" id="EKX45802"/>
    </source>
</evidence>